<protein>
    <recommendedName>
        <fullName evidence="4">DUF177 domain-containing protein</fullName>
    </recommendedName>
</protein>
<gene>
    <name evidence="2" type="ORF">caldi_17090</name>
</gene>
<dbReference type="PANTHER" id="PTHR34374:SF1">
    <property type="entry name" value="LARGE RIBOSOMAL RNA SUBUNIT ACCUMULATION PROTEIN YCED HOMOLOG 1, CHLOROPLASTIC"/>
    <property type="match status" value="1"/>
</dbReference>
<dbReference type="EMBL" id="AP025628">
    <property type="protein sequence ID" value="BDG60619.1"/>
    <property type="molecule type" value="Genomic_DNA"/>
</dbReference>
<feature type="region of interest" description="Disordered" evidence="1">
    <location>
        <begin position="158"/>
        <end position="181"/>
    </location>
</feature>
<accession>A0AA35G9T4</accession>
<name>A0AA35G9T4_9FIRM</name>
<dbReference type="Pfam" id="PF02620">
    <property type="entry name" value="YceD"/>
    <property type="match status" value="1"/>
</dbReference>
<dbReference type="PANTHER" id="PTHR34374">
    <property type="entry name" value="LARGE RIBOSOMAL RNA SUBUNIT ACCUMULATION PROTEIN YCED HOMOLOG 1, CHLOROPLASTIC"/>
    <property type="match status" value="1"/>
</dbReference>
<evidence type="ECO:0008006" key="4">
    <source>
        <dbReference type="Google" id="ProtNLM"/>
    </source>
</evidence>
<reference evidence="2" key="1">
    <citation type="submission" date="2022-03" db="EMBL/GenBank/DDBJ databases">
        <title>Complete genome sequence of Caldinitratiruptor microaerophilus.</title>
        <authorList>
            <person name="Mukaiyama R."/>
            <person name="Nishiyama T."/>
            <person name="Ueda K."/>
        </authorList>
    </citation>
    <scope>NUCLEOTIDE SEQUENCE</scope>
    <source>
        <strain evidence="2">JCM 16183</strain>
    </source>
</reference>
<evidence type="ECO:0000313" key="3">
    <source>
        <dbReference type="Proteomes" id="UP001163687"/>
    </source>
</evidence>
<keyword evidence="3" id="KW-1185">Reference proteome</keyword>
<dbReference type="KEGG" id="cmic:caldi_17090"/>
<sequence>MRLDVAELEREGGLRRVPLTVCLDAAEAGGDVVAFPSPLRGEAEAVATKDGVTVHVTLTGEALLRCARCLQSFGYPLRLSFAEHFRPGPPGVEPAALQGGEDEVPYVTYDGKSIELDEVIRQHVLLALPMKPLCRADCLGLCPRCGKNLNEGPCTCGSEEEDPRWAPLRQLSPGGPGDGQV</sequence>
<dbReference type="InterPro" id="IPR003772">
    <property type="entry name" value="YceD"/>
</dbReference>
<organism evidence="2 3">
    <name type="scientific">Caldinitratiruptor microaerophilus</name>
    <dbReference type="NCBI Taxonomy" id="671077"/>
    <lineage>
        <taxon>Bacteria</taxon>
        <taxon>Bacillati</taxon>
        <taxon>Bacillota</taxon>
        <taxon>Clostridia</taxon>
        <taxon>Eubacteriales</taxon>
        <taxon>Symbiobacteriaceae</taxon>
        <taxon>Caldinitratiruptor</taxon>
    </lineage>
</organism>
<dbReference type="RefSeq" id="WP_264844628.1">
    <property type="nucleotide sequence ID" value="NZ_AP025628.1"/>
</dbReference>
<dbReference type="AlphaFoldDB" id="A0AA35G9T4"/>
<evidence type="ECO:0000313" key="2">
    <source>
        <dbReference type="EMBL" id="BDG60619.1"/>
    </source>
</evidence>
<evidence type="ECO:0000256" key="1">
    <source>
        <dbReference type="SAM" id="MobiDB-lite"/>
    </source>
</evidence>
<dbReference type="Proteomes" id="UP001163687">
    <property type="component" value="Chromosome"/>
</dbReference>
<proteinExistence type="predicted"/>